<dbReference type="Pfam" id="PF00443">
    <property type="entry name" value="UCH"/>
    <property type="match status" value="1"/>
</dbReference>
<feature type="compositionally biased region" description="Low complexity" evidence="1">
    <location>
        <begin position="116"/>
        <end position="143"/>
    </location>
</feature>
<feature type="compositionally biased region" description="Polar residues" evidence="1">
    <location>
        <begin position="81"/>
        <end position="111"/>
    </location>
</feature>
<keyword evidence="4" id="KW-1185">Reference proteome</keyword>
<dbReference type="PROSITE" id="PS00973">
    <property type="entry name" value="USP_2"/>
    <property type="match status" value="1"/>
</dbReference>
<dbReference type="CDD" id="cd02659">
    <property type="entry name" value="peptidase_C19C"/>
    <property type="match status" value="1"/>
</dbReference>
<comment type="caution">
    <text evidence="3">The sequence shown here is derived from an EMBL/GenBank/DDBJ whole genome shotgun (WGS) entry which is preliminary data.</text>
</comment>
<dbReference type="Proteomes" id="UP001321760">
    <property type="component" value="Unassembled WGS sequence"/>
</dbReference>
<dbReference type="PROSITE" id="PS50235">
    <property type="entry name" value="USP_3"/>
    <property type="match status" value="1"/>
</dbReference>
<accession>A0AAV9H8A6</accession>
<reference evidence="3" key="1">
    <citation type="journal article" date="2023" name="Mol. Phylogenet. Evol.">
        <title>Genome-scale phylogeny and comparative genomics of the fungal order Sordariales.</title>
        <authorList>
            <person name="Hensen N."/>
            <person name="Bonometti L."/>
            <person name="Westerberg I."/>
            <person name="Brannstrom I.O."/>
            <person name="Guillou S."/>
            <person name="Cros-Aarteil S."/>
            <person name="Calhoun S."/>
            <person name="Haridas S."/>
            <person name="Kuo A."/>
            <person name="Mondo S."/>
            <person name="Pangilinan J."/>
            <person name="Riley R."/>
            <person name="LaButti K."/>
            <person name="Andreopoulos B."/>
            <person name="Lipzen A."/>
            <person name="Chen C."/>
            <person name="Yan M."/>
            <person name="Daum C."/>
            <person name="Ng V."/>
            <person name="Clum A."/>
            <person name="Steindorff A."/>
            <person name="Ohm R.A."/>
            <person name="Martin F."/>
            <person name="Silar P."/>
            <person name="Natvig D.O."/>
            <person name="Lalanne C."/>
            <person name="Gautier V."/>
            <person name="Ament-Velasquez S.L."/>
            <person name="Kruys A."/>
            <person name="Hutchinson M.I."/>
            <person name="Powell A.J."/>
            <person name="Barry K."/>
            <person name="Miller A.N."/>
            <person name="Grigoriev I.V."/>
            <person name="Debuchy R."/>
            <person name="Gladieux P."/>
            <person name="Hiltunen Thoren M."/>
            <person name="Johannesson H."/>
        </authorList>
    </citation>
    <scope>NUCLEOTIDE SEQUENCE</scope>
    <source>
        <strain evidence="3">PSN243</strain>
    </source>
</reference>
<evidence type="ECO:0000313" key="3">
    <source>
        <dbReference type="EMBL" id="KAK4456144.1"/>
    </source>
</evidence>
<feature type="compositionally biased region" description="Polar residues" evidence="1">
    <location>
        <begin position="42"/>
        <end position="74"/>
    </location>
</feature>
<gene>
    <name evidence="3" type="ORF">QBC34DRAFT_10611</name>
</gene>
<evidence type="ECO:0000313" key="4">
    <source>
        <dbReference type="Proteomes" id="UP001321760"/>
    </source>
</evidence>
<dbReference type="GO" id="GO:0004843">
    <property type="term" value="F:cysteine-type deubiquitinase activity"/>
    <property type="evidence" value="ECO:0007669"/>
    <property type="project" value="InterPro"/>
</dbReference>
<feature type="compositionally biased region" description="Low complexity" evidence="1">
    <location>
        <begin position="162"/>
        <end position="176"/>
    </location>
</feature>
<dbReference type="PANTHER" id="PTHR24006">
    <property type="entry name" value="UBIQUITIN CARBOXYL-TERMINAL HYDROLASE"/>
    <property type="match status" value="1"/>
</dbReference>
<organism evidence="3 4">
    <name type="scientific">Podospora aff. communis PSN243</name>
    <dbReference type="NCBI Taxonomy" id="3040156"/>
    <lineage>
        <taxon>Eukaryota</taxon>
        <taxon>Fungi</taxon>
        <taxon>Dikarya</taxon>
        <taxon>Ascomycota</taxon>
        <taxon>Pezizomycotina</taxon>
        <taxon>Sordariomycetes</taxon>
        <taxon>Sordariomycetidae</taxon>
        <taxon>Sordariales</taxon>
        <taxon>Podosporaceae</taxon>
        <taxon>Podospora</taxon>
    </lineage>
</organism>
<dbReference type="GO" id="GO:0016579">
    <property type="term" value="P:protein deubiquitination"/>
    <property type="evidence" value="ECO:0007669"/>
    <property type="project" value="InterPro"/>
</dbReference>
<evidence type="ECO:0000256" key="1">
    <source>
        <dbReference type="SAM" id="MobiDB-lite"/>
    </source>
</evidence>
<dbReference type="InterPro" id="IPR001394">
    <property type="entry name" value="Peptidase_C19_UCH"/>
</dbReference>
<protein>
    <submittedName>
        <fullName evidence="3">Ubiquitin carboxyl-terminal hydrolase 34</fullName>
    </submittedName>
</protein>
<reference evidence="3" key="2">
    <citation type="submission" date="2023-05" db="EMBL/GenBank/DDBJ databases">
        <authorList>
            <consortium name="Lawrence Berkeley National Laboratory"/>
            <person name="Steindorff A."/>
            <person name="Hensen N."/>
            <person name="Bonometti L."/>
            <person name="Westerberg I."/>
            <person name="Brannstrom I.O."/>
            <person name="Guillou S."/>
            <person name="Cros-Aarteil S."/>
            <person name="Calhoun S."/>
            <person name="Haridas S."/>
            <person name="Kuo A."/>
            <person name="Mondo S."/>
            <person name="Pangilinan J."/>
            <person name="Riley R."/>
            <person name="Labutti K."/>
            <person name="Andreopoulos B."/>
            <person name="Lipzen A."/>
            <person name="Chen C."/>
            <person name="Yanf M."/>
            <person name="Daum C."/>
            <person name="Ng V."/>
            <person name="Clum A."/>
            <person name="Ohm R."/>
            <person name="Martin F."/>
            <person name="Silar P."/>
            <person name="Natvig D."/>
            <person name="Lalanne C."/>
            <person name="Gautier V."/>
            <person name="Ament-Velasquez S.L."/>
            <person name="Kruys A."/>
            <person name="Hutchinson M.I."/>
            <person name="Powell A.J."/>
            <person name="Barry K."/>
            <person name="Miller A.N."/>
            <person name="Grigoriev I.V."/>
            <person name="Debuchy R."/>
            <person name="Gladieux P."/>
            <person name="Thoren M.H."/>
            <person name="Johannesson H."/>
        </authorList>
    </citation>
    <scope>NUCLEOTIDE SEQUENCE</scope>
    <source>
        <strain evidence="3">PSN243</strain>
    </source>
</reference>
<dbReference type="InterPro" id="IPR021905">
    <property type="entry name" value="DUF3517"/>
</dbReference>
<dbReference type="SUPFAM" id="SSF54001">
    <property type="entry name" value="Cysteine proteinases"/>
    <property type="match status" value="1"/>
</dbReference>
<dbReference type="GO" id="GO:0005829">
    <property type="term" value="C:cytosol"/>
    <property type="evidence" value="ECO:0007669"/>
    <property type="project" value="TreeGrafter"/>
</dbReference>
<proteinExistence type="predicted"/>
<dbReference type="InterPro" id="IPR050164">
    <property type="entry name" value="Peptidase_C19"/>
</dbReference>
<dbReference type="InterPro" id="IPR038765">
    <property type="entry name" value="Papain-like_cys_pep_sf"/>
</dbReference>
<dbReference type="FunFam" id="3.90.70.10:FF:000136">
    <property type="entry name" value="Ubiquitin C-terminal hydrolase, putative"/>
    <property type="match status" value="1"/>
</dbReference>
<dbReference type="PANTHER" id="PTHR24006:SF827">
    <property type="entry name" value="UBIQUITIN CARBOXYL-TERMINAL HYDROLASE 34"/>
    <property type="match status" value="1"/>
</dbReference>
<dbReference type="Pfam" id="PF12030">
    <property type="entry name" value="DUF3517"/>
    <property type="match status" value="1"/>
</dbReference>
<dbReference type="InterPro" id="IPR028889">
    <property type="entry name" value="USP"/>
</dbReference>
<dbReference type="Gene3D" id="3.90.70.10">
    <property type="entry name" value="Cysteine proteinases"/>
    <property type="match status" value="1"/>
</dbReference>
<sequence length="2551" mass="287631">MDQASNTDDSRERAVSSEPCSTRPNPFDDSDVSSRKRRRTSLSGPSRSRSVETVNSSQGSRTAGDSGPDPQSDSPMKLDSASATPTTPEHHQAPNSHLASGPRSSRVTINVRTPARRLAAIPSSPSSPVPRASASAATDSANAVHISVEEAELDMSREDTVADTPASSASEDSSPPVEIISIEADDEDFDVGEPEVMIMGDAMYDASGGFPFHEPLETYGETINRLFQYLTQHETVAKNFSEWIEGYLRMVSQADYLARTESYWEHQDAWSSVPELVTLMLKSPVNYSPHPNVRDAIFTFYKSFARLAACFVDLDLRMIRTMITDGQSRLPELASPPYVKALASLTRKEETGLLQQQLSNGATDWNYAIELGDVLDAFQTYHANHGGSLAYVKRLAILEAAQLVPRFPELAGHVAHLCLLASNLLHQSQRRLSALNDQHTTQQARSNITGGYGLFKATSESLAKIIESHINHLSDSAATTLLPALTDIYQICLATDHVASPELLQHRELYPSISPRHAPEAIAYRWKFTEYIKLIKSSQMNLRVMAASAMCTDLVMFYRKYNEPTDESSAAFLSYIADFLVETGLVSYILGPTCHPEITRESSNIIGFLVVSATYTTDHTDAMWQTVTSTEDPGVSDALLRMTKKIVNLFSHDAMHYFCKKLNTVPVEAFGPTMREFCESVLGHLTNKISSGLISEPAPYNLCIRLIRQSSVFGMSNPIAHPDLQNFAIQMLEKLLCRGPSIEIRGEIYLDCMEDVARRSRFTVGSLWVLYTMLRPTPQRELHSLTSEHNFTKLLVDEFEAVVPASKSAGFPTTLHGHQNTPRREILGWIIKYEPGTIDEHLGPRLWRLLVGPGAACQGDRDASWSMLHGPKPTENSFIWTCCYEYLPTLQPKYFCAGALKLVYEWVFPMVDDAESIFLDDEGADHAGLEQLWRMVLTAPEGTIEQDAIKILARDIYMESKCIKSFSHYRARKVHLAFVDRCLRQLSSAAARLRGSSNGTMEEDGSSMAIVPAGVHLQEQELLFIRSLSVLREFHSLYQKGHFSAPDLRSLILDPPNEPEGDPAELMYQSFDGDTQTEVKPLLIGKRNTAASLLASLREATGFSNYRIYYKGRPFVPQESDICKSLEDLRIHNGIILIKRESDVPASPTRPRAGASPVEVEILSHFKAFWEYLSMEEKMAQGIFNFLVKLPIDENTLKAIEDPTASYLDIFPPGQAFKSLYASHAIRQYLASQRRKTPSSQLDKYLESAGAIPCSYSVAVGRAMALIVPAISDHEIISQCPNPARGAEFNLSLVECLLLLLKDPFRPQSSAQCLNQNLLGRLLEILRTALSEPPCDRATKHISFCLESILESCSSNQTFMSAFCAHEGVPGILESVLLRDYRSPVRQSAAVSVLDKISGNMMRSASVTEQFRRFFWPIISGLVEPAISNGGNSTEALELCLETFRILRDAKSPILEVQRHLCDWSTLLLGYTTFEDVTQPDIIDLVASFLARLLHSILCVKGSSLRQELTPPRGVAREIFWKHLFPPFIREGKSDSRPILQTQTRGLLIEVIFSLIEGDSTQLVWLLEDLNELLPLFPEEEELYAYELGFGFERSKAIRAPCGYVGLKNLSNTCYLNSLFTQLFMNTDFRRFILSTEVGDRHYTQPLLFHTQKLFAFMQGSIRRFMTPDECVASIKTYEDTQIDIHSQMDVDEFYNLLFDRWESQFQSSEEKRQFRSFYGGQLVQQVTSKECEHISERLEPFSAIQCDIKGKRSLEESLRAYVDGEIMQGDNKYKCSTCDRHVDAVKRTCLKDIPDNLIFHLKRFDFNIRTMQRNKINEYFQFPTSINMGRYTIDHLSESSESGSAAGDVFELVGVLVHSGTAESGHYYSYVRERPSNSKNPVWVEFNDDVVSAWDPAMMADACFGGADGRAQFDSTGAAYDKNYSAYMLFYQRSTSIARDQQRLQQRQHSSPLRVDVPSAMGEYIEEENITLLRRHCLYDPSQIQFVNLALFHVKTANTDGCTREHEMETLAMTMALSHLDQVASRAKDIPDFFTLLRRISGMCQTCVRCCLAVFQYFHRHADSLRFMVQKNPDAEVRQAMVRFFMQILDAIKEKLPAQYGLPSLNLDEEESDEDEYAGRNSIMAQTTEIFKVFWENFHVNLRSWPEVFDFMLSFVKMGRYELMEFLQEPYLRYLLTIIWADPTLDLSPQFTRMITTISRRLATRPPSYEAIISLVHVLTARMTFLYNDHGEVTGPELPEQRFDNHSADSEMRYFFTRSEARILHNDWGRGLGNIFVDKLVSINQNPTATHFIIKNLMRQGRVMEEKVYVTLKVAINCQTTPPTHQNGPFLRVASRTFCRFAAQPKLVEGLISHVSEQCTGLQGPEGKAYLDFQKDVFTELHENTNLPADSVLRIRYEFIPVWGPGLLGYFETLVATEAEEFLREILFKRAPSPTSGGVDGVGDVESMMITQTARLLGLKCLEYLRETYVEPRVEVSSRLLGGLERTIKECTKFYDSREDGESEETAEFLRLFNSVTGPLRRLTVEEIEEDGSGMFYSDSSSIASSNTAG</sequence>
<dbReference type="InterPro" id="IPR018200">
    <property type="entry name" value="USP_CS"/>
</dbReference>
<dbReference type="GO" id="GO:0005634">
    <property type="term" value="C:nucleus"/>
    <property type="evidence" value="ECO:0007669"/>
    <property type="project" value="TreeGrafter"/>
</dbReference>
<keyword evidence="3" id="KW-0378">Hydrolase</keyword>
<name>A0AAV9H8A6_9PEZI</name>
<evidence type="ECO:0000259" key="2">
    <source>
        <dbReference type="PROSITE" id="PS50235"/>
    </source>
</evidence>
<dbReference type="EMBL" id="MU865913">
    <property type="protein sequence ID" value="KAK4456144.1"/>
    <property type="molecule type" value="Genomic_DNA"/>
</dbReference>
<feature type="domain" description="USP" evidence="2">
    <location>
        <begin position="1605"/>
        <end position="1935"/>
    </location>
</feature>
<feature type="region of interest" description="Disordered" evidence="1">
    <location>
        <begin position="1"/>
        <end position="176"/>
    </location>
</feature>